<dbReference type="AlphaFoldDB" id="A0A2B4RDM9"/>
<gene>
    <name evidence="3" type="ORF">AWC38_SpisGene20530</name>
</gene>
<feature type="compositionally biased region" description="Gly residues" evidence="1">
    <location>
        <begin position="229"/>
        <end position="238"/>
    </location>
</feature>
<protein>
    <submittedName>
        <fullName evidence="3">Short-chain collagen C4</fullName>
    </submittedName>
</protein>
<reference evidence="4" key="1">
    <citation type="journal article" date="2017" name="bioRxiv">
        <title>Comparative analysis of the genomes of Stylophora pistillata and Acropora digitifera provides evidence for extensive differences between species of corals.</title>
        <authorList>
            <person name="Voolstra C.R."/>
            <person name="Li Y."/>
            <person name="Liew Y.J."/>
            <person name="Baumgarten S."/>
            <person name="Zoccola D."/>
            <person name="Flot J.-F."/>
            <person name="Tambutte S."/>
            <person name="Allemand D."/>
            <person name="Aranda M."/>
        </authorList>
    </citation>
    <scope>NUCLEOTIDE SEQUENCE [LARGE SCALE GENOMIC DNA]</scope>
</reference>
<dbReference type="PANTHER" id="PTHR24637">
    <property type="entry name" value="COLLAGEN"/>
    <property type="match status" value="1"/>
</dbReference>
<accession>A0A2B4RDM9</accession>
<comment type="caution">
    <text evidence="3">The sequence shown here is derived from an EMBL/GenBank/DDBJ whole genome shotgun (WGS) entry which is preliminary data.</text>
</comment>
<evidence type="ECO:0000313" key="3">
    <source>
        <dbReference type="EMBL" id="PFX15256.1"/>
    </source>
</evidence>
<dbReference type="Pfam" id="PF01391">
    <property type="entry name" value="Collagen"/>
    <property type="match status" value="1"/>
</dbReference>
<keyword evidence="2" id="KW-0472">Membrane</keyword>
<feature type="compositionally biased region" description="Basic and acidic residues" evidence="1">
    <location>
        <begin position="206"/>
        <end position="218"/>
    </location>
</feature>
<dbReference type="Proteomes" id="UP000225706">
    <property type="component" value="Unassembled WGS sequence"/>
</dbReference>
<sequence>MVDPAKERFGGTALATGISVIAILISLVCLVYVFFLAPPQPQCNCPQNRELVNSKNGTMQKEDKMLFAEEKTSTKTRSDAGKTVGQTTEGRKVRLRRQNRNNVQVSGNTAFGGYLHNAILRLQQQMIAVQGRTQYLQDQYSKTVNRATPRGPPGTPGIPGRDGSDGRPGMDGPTGVPGRDGPPGKDGYPGSAGAAGPPGVNGLPGHRGERGLKGERGDLGPIGARGLPGMKGGRGVPGIPGEEGEPGLPGTVGNKGDKGERGETTCYVTERGRRVEKSCFEAASYEETSRAQSRDAGGALTYVRWGRTTCPVGGATIVYSGQAAGTRHDKARTGGSPNICVPNQPWYFGQVDPSTPLGNISQANRDAIKQDETRSILHGTYFYLSCVLCLVRTRSVQIMLPARKECYRGWHREYDGYLVVQSNRKDHKDVICLDRQSRNLLKDATYVRGLFASCETFSCPPYVETERLPCVVCTI</sequence>
<dbReference type="InterPro" id="IPR008160">
    <property type="entry name" value="Collagen"/>
</dbReference>
<organism evidence="3 4">
    <name type="scientific">Stylophora pistillata</name>
    <name type="common">Smooth cauliflower coral</name>
    <dbReference type="NCBI Taxonomy" id="50429"/>
    <lineage>
        <taxon>Eukaryota</taxon>
        <taxon>Metazoa</taxon>
        <taxon>Cnidaria</taxon>
        <taxon>Anthozoa</taxon>
        <taxon>Hexacorallia</taxon>
        <taxon>Scleractinia</taxon>
        <taxon>Astrocoeniina</taxon>
        <taxon>Pocilloporidae</taxon>
        <taxon>Stylophora</taxon>
    </lineage>
</organism>
<evidence type="ECO:0000256" key="1">
    <source>
        <dbReference type="SAM" id="MobiDB-lite"/>
    </source>
</evidence>
<keyword evidence="3" id="KW-0176">Collagen</keyword>
<feature type="compositionally biased region" description="Low complexity" evidence="1">
    <location>
        <begin position="188"/>
        <end position="204"/>
    </location>
</feature>
<evidence type="ECO:0000313" key="4">
    <source>
        <dbReference type="Proteomes" id="UP000225706"/>
    </source>
</evidence>
<keyword evidence="2" id="KW-1133">Transmembrane helix</keyword>
<keyword evidence="2" id="KW-0812">Transmembrane</keyword>
<dbReference type="STRING" id="50429.A0A2B4RDM9"/>
<feature type="region of interest" description="Disordered" evidence="1">
    <location>
        <begin position="71"/>
        <end position="91"/>
    </location>
</feature>
<dbReference type="GO" id="GO:0005581">
    <property type="term" value="C:collagen trimer"/>
    <property type="evidence" value="ECO:0007669"/>
    <property type="project" value="UniProtKB-KW"/>
</dbReference>
<dbReference type="OrthoDB" id="8964326at2759"/>
<feature type="transmembrane region" description="Helical" evidence="2">
    <location>
        <begin position="12"/>
        <end position="37"/>
    </location>
</feature>
<proteinExistence type="predicted"/>
<keyword evidence="4" id="KW-1185">Reference proteome</keyword>
<feature type="region of interest" description="Disordered" evidence="1">
    <location>
        <begin position="143"/>
        <end position="262"/>
    </location>
</feature>
<feature type="compositionally biased region" description="Basic and acidic residues" evidence="1">
    <location>
        <begin position="71"/>
        <end position="80"/>
    </location>
</feature>
<dbReference type="PANTHER" id="PTHR24637:SF417">
    <property type="entry name" value="COL_CUTICLE_N DOMAIN-CONTAINING PROTEIN"/>
    <property type="match status" value="1"/>
</dbReference>
<evidence type="ECO:0000256" key="2">
    <source>
        <dbReference type="SAM" id="Phobius"/>
    </source>
</evidence>
<dbReference type="EMBL" id="LSMT01000667">
    <property type="protein sequence ID" value="PFX15256.1"/>
    <property type="molecule type" value="Genomic_DNA"/>
</dbReference>
<name>A0A2B4RDM9_STYPI</name>